<sequence>MIESNKTMEYVLMEMEIKGGPKKRMMLFGGKGSILFLVVEDVGYKYPYSPVESVHCRKRHEKEGEKGIALDVSEVCDTHCTHLKRDDPPESPI</sequence>
<accession>A0A8X6TQQ6</accession>
<comment type="caution">
    <text evidence="1">The sequence shown here is derived from an EMBL/GenBank/DDBJ whole genome shotgun (WGS) entry which is preliminary data.</text>
</comment>
<evidence type="ECO:0000313" key="2">
    <source>
        <dbReference type="Proteomes" id="UP000887013"/>
    </source>
</evidence>
<dbReference type="AlphaFoldDB" id="A0A8X6TQQ6"/>
<reference evidence="1" key="1">
    <citation type="submission" date="2020-08" db="EMBL/GenBank/DDBJ databases">
        <title>Multicomponent nature underlies the extraordinary mechanical properties of spider dragline silk.</title>
        <authorList>
            <person name="Kono N."/>
            <person name="Nakamura H."/>
            <person name="Mori M."/>
            <person name="Yoshida Y."/>
            <person name="Ohtoshi R."/>
            <person name="Malay A.D."/>
            <person name="Moran D.A.P."/>
            <person name="Tomita M."/>
            <person name="Numata K."/>
            <person name="Arakawa K."/>
        </authorList>
    </citation>
    <scope>NUCLEOTIDE SEQUENCE</scope>
</reference>
<keyword evidence="2" id="KW-1185">Reference proteome</keyword>
<proteinExistence type="predicted"/>
<protein>
    <submittedName>
        <fullName evidence="1">Uncharacterized protein</fullName>
    </submittedName>
</protein>
<dbReference type="EMBL" id="BMAW01063542">
    <property type="protein sequence ID" value="GFT40788.1"/>
    <property type="molecule type" value="Genomic_DNA"/>
</dbReference>
<gene>
    <name evidence="1" type="ORF">NPIL_246931</name>
</gene>
<name>A0A8X6TQQ6_NEPPI</name>
<dbReference type="Proteomes" id="UP000887013">
    <property type="component" value="Unassembled WGS sequence"/>
</dbReference>
<organism evidence="1 2">
    <name type="scientific">Nephila pilipes</name>
    <name type="common">Giant wood spider</name>
    <name type="synonym">Nephila maculata</name>
    <dbReference type="NCBI Taxonomy" id="299642"/>
    <lineage>
        <taxon>Eukaryota</taxon>
        <taxon>Metazoa</taxon>
        <taxon>Ecdysozoa</taxon>
        <taxon>Arthropoda</taxon>
        <taxon>Chelicerata</taxon>
        <taxon>Arachnida</taxon>
        <taxon>Araneae</taxon>
        <taxon>Araneomorphae</taxon>
        <taxon>Entelegynae</taxon>
        <taxon>Araneoidea</taxon>
        <taxon>Nephilidae</taxon>
        <taxon>Nephila</taxon>
    </lineage>
</organism>
<evidence type="ECO:0000313" key="1">
    <source>
        <dbReference type="EMBL" id="GFT40788.1"/>
    </source>
</evidence>